<dbReference type="PROSITE" id="PS01087">
    <property type="entry name" value="RADICAL_ACTIVATING"/>
    <property type="match status" value="1"/>
</dbReference>
<dbReference type="SFLD" id="SFLDG01063">
    <property type="entry name" value="activating_enzymes__group_1"/>
    <property type="match status" value="1"/>
</dbReference>
<protein>
    <recommendedName>
        <fullName evidence="4 12">Anaerobic ribonucleoside-triphosphate reductase-activating protein</fullName>
        <ecNumber evidence="12">1.97.1.-</ecNumber>
    </recommendedName>
</protein>
<dbReference type="OrthoDB" id="9782387at2"/>
<dbReference type="Gene3D" id="3.20.20.70">
    <property type="entry name" value="Aldolase class I"/>
    <property type="match status" value="1"/>
</dbReference>
<evidence type="ECO:0000256" key="9">
    <source>
        <dbReference type="ARBA" id="ARBA00023004"/>
    </source>
</evidence>
<dbReference type="AlphaFoldDB" id="D1AVC6"/>
<keyword evidence="8 12" id="KW-0560">Oxidoreductase</keyword>
<evidence type="ECO:0000256" key="5">
    <source>
        <dbReference type="ARBA" id="ARBA00022485"/>
    </source>
</evidence>
<dbReference type="InterPro" id="IPR058240">
    <property type="entry name" value="rSAM_sf"/>
</dbReference>
<evidence type="ECO:0000256" key="11">
    <source>
        <dbReference type="ARBA" id="ARBA00047365"/>
    </source>
</evidence>
<sequence length="201" mass="23437">MKVAKIKPTDVSNGIGIRVSIFVSGCRHACKGCFNKEIWSFEEGECFDETILDRLYTYLDKEYIKGLTFLGGEPLEPRNQEGVYIILKKVKEKFPNKNIWLYSGFTYEYIVSEMVPYFPKLEKILELIDVLVDGKFEISLLDLKLKFRGSCNQRVIDMKKTRKKGEIIWLEEIEDSAKYIRSKHAISDRMDKLIKIDKMGL</sequence>
<evidence type="ECO:0000256" key="6">
    <source>
        <dbReference type="ARBA" id="ARBA00022691"/>
    </source>
</evidence>
<comment type="cofactor">
    <cofactor evidence="1">
        <name>[4Fe-4S] cluster</name>
        <dbReference type="ChEBI" id="CHEBI:49883"/>
    </cofactor>
</comment>
<dbReference type="SUPFAM" id="SSF102114">
    <property type="entry name" value="Radical SAM enzymes"/>
    <property type="match status" value="1"/>
</dbReference>
<dbReference type="Pfam" id="PF13353">
    <property type="entry name" value="Fer4_12"/>
    <property type="match status" value="1"/>
</dbReference>
<comment type="function">
    <text evidence="2 12">Activation of anaerobic ribonucleoside-triphosphate reductase under anaerobic conditions by generation of an organic free radical, using S-adenosylmethionine and reduced flavodoxin as cosubstrates to produce 5'-deoxy-adenosine.</text>
</comment>
<comment type="similarity">
    <text evidence="3 12">Belongs to the organic radical-activating enzymes family.</text>
</comment>
<dbReference type="GeneID" id="29673243"/>
<evidence type="ECO:0000313" key="13">
    <source>
        <dbReference type="EMBL" id="ACZ01686.1"/>
    </source>
</evidence>
<keyword evidence="5" id="KW-0004">4Fe-4S</keyword>
<dbReference type="eggNOG" id="COG0602">
    <property type="taxonomic scope" value="Bacteria"/>
</dbReference>
<dbReference type="EC" id="1.97.1.-" evidence="12"/>
<dbReference type="EMBL" id="CP001779">
    <property type="protein sequence ID" value="ACZ01686.1"/>
    <property type="molecule type" value="Genomic_DNA"/>
</dbReference>
<dbReference type="GO" id="GO:0043365">
    <property type="term" value="F:[formate-C-acetyltransferase]-activating enzyme activity"/>
    <property type="evidence" value="ECO:0007669"/>
    <property type="project" value="InterPro"/>
</dbReference>
<dbReference type="CDD" id="cd01335">
    <property type="entry name" value="Radical_SAM"/>
    <property type="match status" value="1"/>
</dbReference>
<gene>
    <name evidence="13" type="ordered locus">Smon_1232</name>
</gene>
<evidence type="ECO:0000256" key="7">
    <source>
        <dbReference type="ARBA" id="ARBA00022723"/>
    </source>
</evidence>
<dbReference type="InterPro" id="IPR034457">
    <property type="entry name" value="Organic_radical-activating"/>
</dbReference>
<name>D1AVC6_STRM9</name>
<proteinExistence type="inferred from homology"/>
<dbReference type="InterPro" id="IPR012837">
    <property type="entry name" value="NrdG"/>
</dbReference>
<evidence type="ECO:0000256" key="12">
    <source>
        <dbReference type="PIRNR" id="PIRNR000368"/>
    </source>
</evidence>
<keyword evidence="6" id="KW-0949">S-adenosyl-L-methionine</keyword>
<evidence type="ECO:0000256" key="10">
    <source>
        <dbReference type="ARBA" id="ARBA00023014"/>
    </source>
</evidence>
<dbReference type="InterPro" id="IPR007197">
    <property type="entry name" value="rSAM"/>
</dbReference>
<keyword evidence="14" id="KW-1185">Reference proteome</keyword>
<evidence type="ECO:0000256" key="1">
    <source>
        <dbReference type="ARBA" id="ARBA00001966"/>
    </source>
</evidence>
<dbReference type="InterPro" id="IPR013785">
    <property type="entry name" value="Aldolase_TIM"/>
</dbReference>
<dbReference type="SFLD" id="SFLDS00029">
    <property type="entry name" value="Radical_SAM"/>
    <property type="match status" value="1"/>
</dbReference>
<dbReference type="SFLD" id="SFLDG01066">
    <property type="entry name" value="organic_radical-activating_enz"/>
    <property type="match status" value="1"/>
</dbReference>
<evidence type="ECO:0000256" key="4">
    <source>
        <dbReference type="ARBA" id="ARBA00014281"/>
    </source>
</evidence>
<dbReference type="PANTHER" id="PTHR30352">
    <property type="entry name" value="PYRUVATE FORMATE-LYASE-ACTIVATING ENZYME"/>
    <property type="match status" value="1"/>
</dbReference>
<evidence type="ECO:0000313" key="14">
    <source>
        <dbReference type="Proteomes" id="UP000002072"/>
    </source>
</evidence>
<evidence type="ECO:0000256" key="8">
    <source>
        <dbReference type="ARBA" id="ARBA00023002"/>
    </source>
</evidence>
<keyword evidence="10" id="KW-0411">Iron-sulfur</keyword>
<dbReference type="InterPro" id="IPR001989">
    <property type="entry name" value="Radical_activat_CS"/>
</dbReference>
<comment type="catalytic activity">
    <reaction evidence="11">
        <text>glycyl-[protein] + reduced [flavodoxin] + S-adenosyl-L-methionine = glycin-2-yl radical-[protein] + semiquinone [flavodoxin] + 5'-deoxyadenosine + L-methionine + H(+)</text>
        <dbReference type="Rhea" id="RHEA:61976"/>
        <dbReference type="Rhea" id="RHEA-COMP:10622"/>
        <dbReference type="Rhea" id="RHEA-COMP:14480"/>
        <dbReference type="Rhea" id="RHEA-COMP:15993"/>
        <dbReference type="Rhea" id="RHEA-COMP:15994"/>
        <dbReference type="ChEBI" id="CHEBI:15378"/>
        <dbReference type="ChEBI" id="CHEBI:17319"/>
        <dbReference type="ChEBI" id="CHEBI:29947"/>
        <dbReference type="ChEBI" id="CHEBI:32722"/>
        <dbReference type="ChEBI" id="CHEBI:57618"/>
        <dbReference type="ChEBI" id="CHEBI:57844"/>
        <dbReference type="ChEBI" id="CHEBI:59789"/>
        <dbReference type="ChEBI" id="CHEBI:140311"/>
    </reaction>
</comment>
<keyword evidence="9" id="KW-0408">Iron</keyword>
<dbReference type="GO" id="GO:0004748">
    <property type="term" value="F:ribonucleoside-diphosphate reductase activity, thioredoxin disulfide as acceptor"/>
    <property type="evidence" value="ECO:0007669"/>
    <property type="project" value="TreeGrafter"/>
</dbReference>
<dbReference type="RefSeq" id="WP_012859233.1">
    <property type="nucleotide sequence ID" value="NC_013515.1"/>
</dbReference>
<dbReference type="GO" id="GO:0046872">
    <property type="term" value="F:metal ion binding"/>
    <property type="evidence" value="ECO:0007669"/>
    <property type="project" value="UniProtKB-KW"/>
</dbReference>
<dbReference type="KEGG" id="smf:Smon_1232"/>
<dbReference type="GO" id="GO:0051539">
    <property type="term" value="F:4 iron, 4 sulfur cluster binding"/>
    <property type="evidence" value="ECO:0007669"/>
    <property type="project" value="UniProtKB-KW"/>
</dbReference>
<dbReference type="PANTHER" id="PTHR30352:SF2">
    <property type="entry name" value="ANAEROBIC RIBONUCLEOSIDE-TRIPHOSPHATE REDUCTASE-ACTIVATING PROTEIN"/>
    <property type="match status" value="1"/>
</dbReference>
<dbReference type="Proteomes" id="UP000002072">
    <property type="component" value="Chromosome"/>
</dbReference>
<evidence type="ECO:0000256" key="3">
    <source>
        <dbReference type="ARBA" id="ARBA00009777"/>
    </source>
</evidence>
<dbReference type="NCBIfam" id="TIGR02491">
    <property type="entry name" value="NrdG"/>
    <property type="match status" value="1"/>
</dbReference>
<evidence type="ECO:0000256" key="2">
    <source>
        <dbReference type="ARBA" id="ARBA00003852"/>
    </source>
</evidence>
<keyword evidence="7" id="KW-0479">Metal-binding</keyword>
<dbReference type="HOGENOM" id="CLU_089926_2_1_0"/>
<dbReference type="STRING" id="519441.Smon_1232"/>
<dbReference type="PIRSF" id="PIRSF000368">
    <property type="entry name" value="NrdG"/>
    <property type="match status" value="1"/>
</dbReference>
<dbReference type="SFLD" id="SFLDF00299">
    <property type="entry name" value="anaerobic_ribonucleoside-triph"/>
    <property type="match status" value="1"/>
</dbReference>
<accession>D1AVC6</accession>
<organism evidence="13 14">
    <name type="scientific">Streptobacillus moniliformis (strain ATCC 14647 / DSM 12112 / NCTC 10651 / 9901)</name>
    <dbReference type="NCBI Taxonomy" id="519441"/>
    <lineage>
        <taxon>Bacteria</taxon>
        <taxon>Fusobacteriati</taxon>
        <taxon>Fusobacteriota</taxon>
        <taxon>Fusobacteriia</taxon>
        <taxon>Fusobacteriales</taxon>
        <taxon>Leptotrichiaceae</taxon>
        <taxon>Streptobacillus</taxon>
    </lineage>
</organism>
<reference evidence="13 14" key="1">
    <citation type="journal article" date="2009" name="Stand. Genomic Sci.">
        <title>Complete genome sequence of Streptobacillus moniliformis type strain (9901T).</title>
        <authorList>
            <person name="Nolan M."/>
            <person name="Gronow S."/>
            <person name="Lapidus A."/>
            <person name="Ivanova N."/>
            <person name="Copeland A."/>
            <person name="Lucas S."/>
            <person name="Del Rio T.G."/>
            <person name="Chen F."/>
            <person name="Tice H."/>
            <person name="Pitluck S."/>
            <person name="Cheng J.F."/>
            <person name="Sims D."/>
            <person name="Meincke L."/>
            <person name="Bruce D."/>
            <person name="Goodwin L."/>
            <person name="Brettin T."/>
            <person name="Han C."/>
            <person name="Detter J.C."/>
            <person name="Ovchinikova G."/>
            <person name="Pati A."/>
            <person name="Mavromatis K."/>
            <person name="Mikhailova N."/>
            <person name="Chen A."/>
            <person name="Palaniappan K."/>
            <person name="Land M."/>
            <person name="Hauser L."/>
            <person name="Chang Y.J."/>
            <person name="Jeffries C.D."/>
            <person name="Rohde M."/>
            <person name="Sproer C."/>
            <person name="Goker M."/>
            <person name="Bristow J."/>
            <person name="Eisen J.A."/>
            <person name="Markowitz V."/>
            <person name="Hugenholtz P."/>
            <person name="Kyrpides N.C."/>
            <person name="Klenk H.P."/>
            <person name="Chain P."/>
        </authorList>
    </citation>
    <scope>NUCLEOTIDE SEQUENCE [LARGE SCALE GENOMIC DNA]</scope>
    <source>
        <strain evidence="14">ATCC 14647 / DSM 12112 / NCTC 10651 / 9901</strain>
    </source>
</reference>